<evidence type="ECO:0000313" key="2">
    <source>
        <dbReference type="Proteomes" id="UP000319771"/>
    </source>
</evidence>
<protein>
    <submittedName>
        <fullName evidence="1">DUF899 domain-containing protein</fullName>
    </submittedName>
</protein>
<reference evidence="1 2" key="1">
    <citation type="journal article" date="2019" name="Nat. Microbiol.">
        <title>Mediterranean grassland soil C-N compound turnover is dependent on rainfall and depth, and is mediated by genomically divergent microorganisms.</title>
        <authorList>
            <person name="Diamond S."/>
            <person name="Andeer P.F."/>
            <person name="Li Z."/>
            <person name="Crits-Christoph A."/>
            <person name="Burstein D."/>
            <person name="Anantharaman K."/>
            <person name="Lane K.R."/>
            <person name="Thomas B.C."/>
            <person name="Pan C."/>
            <person name="Northen T.R."/>
            <person name="Banfield J.F."/>
        </authorList>
    </citation>
    <scope>NUCLEOTIDE SEQUENCE [LARGE SCALE GENOMIC DNA]</scope>
    <source>
        <strain evidence="1">WS_11</strain>
    </source>
</reference>
<dbReference type="InterPro" id="IPR036249">
    <property type="entry name" value="Thioredoxin-like_sf"/>
</dbReference>
<organism evidence="1 2">
    <name type="scientific">Eiseniibacteriota bacterium</name>
    <dbReference type="NCBI Taxonomy" id="2212470"/>
    <lineage>
        <taxon>Bacteria</taxon>
        <taxon>Candidatus Eiseniibacteriota</taxon>
    </lineage>
</organism>
<proteinExistence type="predicted"/>
<dbReference type="Proteomes" id="UP000319771">
    <property type="component" value="Unassembled WGS sequence"/>
</dbReference>
<gene>
    <name evidence="1" type="ORF">E6K81_04380</name>
</gene>
<comment type="caution">
    <text evidence="1">The sequence shown here is derived from an EMBL/GenBank/DDBJ whole genome shotgun (WGS) entry which is preliminary data.</text>
</comment>
<dbReference type="EMBL" id="VBPB01000066">
    <property type="protein sequence ID" value="TMQ73508.1"/>
    <property type="molecule type" value="Genomic_DNA"/>
</dbReference>
<evidence type="ECO:0000313" key="1">
    <source>
        <dbReference type="EMBL" id="TMQ73508.1"/>
    </source>
</evidence>
<dbReference type="InterPro" id="IPR010296">
    <property type="entry name" value="DUF899_thioredox"/>
</dbReference>
<dbReference type="Gene3D" id="3.40.30.10">
    <property type="entry name" value="Glutaredoxin"/>
    <property type="match status" value="1"/>
</dbReference>
<name>A0A538UC67_UNCEI</name>
<dbReference type="AlphaFoldDB" id="A0A538UC67"/>
<dbReference type="SUPFAM" id="SSF52833">
    <property type="entry name" value="Thioredoxin-like"/>
    <property type="match status" value="1"/>
</dbReference>
<dbReference type="Pfam" id="PF05988">
    <property type="entry name" value="DUF899"/>
    <property type="match status" value="1"/>
</dbReference>
<sequence>MKTHRTVSRDEWLAARVQHLAKEKELTRQRDELARQRRNLPWVKIEKRYEFEGRAGRTTLADLFEGRSQLVVYHFMFGPDWHEGCPSCSFVSDHLDGAVAHLAARDVSLAVVSRAPWPKIDAFQKRMGWRFNWVSSYGSEFNRDFHVWFTKDEMASGRVDYNYARQAFPSEEAPGMTVFFRDTNGDLFHTYSTYGRGVEPFVGTYMVLDLVPKGRDEDHLAFTMEWVRHHDRYRTGELADEDRPYWPAETR</sequence>
<accession>A0A538UC67</accession>